<feature type="compositionally biased region" description="Acidic residues" evidence="1">
    <location>
        <begin position="997"/>
        <end position="1006"/>
    </location>
</feature>
<feature type="region of interest" description="Disordered" evidence="1">
    <location>
        <begin position="990"/>
        <end position="1013"/>
    </location>
</feature>
<feature type="region of interest" description="Disordered" evidence="1">
    <location>
        <begin position="312"/>
        <end position="335"/>
    </location>
</feature>
<reference evidence="3" key="1">
    <citation type="submission" date="2021-11" db="EMBL/GenBank/DDBJ databases">
        <authorList>
            <person name="Herlambang A."/>
            <person name="Guo Y."/>
            <person name="Takashima Y."/>
            <person name="Nishizawa T."/>
        </authorList>
    </citation>
    <scope>NUCLEOTIDE SEQUENCE</scope>
    <source>
        <strain evidence="3">E1425</strain>
    </source>
</reference>
<dbReference type="GO" id="GO:0031146">
    <property type="term" value="P:SCF-dependent proteasomal ubiquitin-dependent protein catabolic process"/>
    <property type="evidence" value="ECO:0007669"/>
    <property type="project" value="TreeGrafter"/>
</dbReference>
<sequence>MPSPAYETTEASRYWRRLAYNWPRLVVALVSLYGAYYALNIIQSTSQEIKSLSLSAPSNPITALPILSGNAIPASEPPQLTFSAENSFGQLTLPHSRLKSDNNAKDSKDNNNNVRDPQKNVTKEKNNNKLLLRKIPRATLPLFGQIRLVRNPEVDRDGQAEAAAIYTLLVISSLSIIDNGVGLMVATRRSLRLTQVAFAIWCLRFIFRILSLVSVLFMLVLSTEVRKRLPLDVEVGSNGGSAAELGDTAKGHSMVAVTVLELVVALVHGWSLLVLIRDLRNQPRPSTVVSRAWKWFRETRWGGRGRWRAGTNPYQGLSSCDNNSSNGSNTSLPALTSQNPSFSSLSSLGMFYRESTLDEDLENVWASRASRANPETMSIRSMHSINTLGSIILGRASPEMVSATSPGRSRASSICSSEKSEKLNELLVCLCVCSTWNSALNPLLWSKVPLPQRWKISKDPSLCPSTETLHRNANHIFELTCLDLYLVDQLIPGCCRLEKLVMRCLGPQVCQLLLQSQKTLKEVYLRRDSLQDNGEDFTDEIIQALQKCENLERLVLNDFLIKPRDDRDGAESNVAQDFYKFLKRVPHLELHNVNFMEPPLPVLKDQEEVVGEYVPIVQIDPLTTEGFSISPYASSNFEPSLPKLETLVLFGSRMNLLDQTRLLHHCDQLQSLSWSILNFTNLVNNLGADMHFRFQKLTHLDLFWTQLSDADIADLLARTPQVTHLNLNKTLIGRHTIERIVGPGMLEDADDEVGQALAGAGPVVFVSHAVGDHGLHGLRNKLVSLDIIDCLLVTSHQVRSILWHCSELKDLRATVVAARDLFDPPLNANDAAPAAGALEIRDWACTKLEMLHINIVDVPALTKIEDQQRAIMAQIGRLHHLRALSIESTTLNREVGTRTNKTSLHFSLQAGLDELATLSRLRSFHFGSVKHLMGAAEYEWMGRHWSGLRELGGNLMPQATYEDEKLAMKEFVEQLLPKVRFVRRSESRFWGRGRKEEDEDEEDAEDGNSGVSR</sequence>
<feature type="compositionally biased region" description="Basic and acidic residues" evidence="1">
    <location>
        <begin position="116"/>
        <end position="126"/>
    </location>
</feature>
<feature type="transmembrane region" description="Helical" evidence="2">
    <location>
        <begin position="21"/>
        <end position="39"/>
    </location>
</feature>
<proteinExistence type="predicted"/>
<protein>
    <submittedName>
        <fullName evidence="3">Uncharacterized protein</fullName>
    </submittedName>
</protein>
<gene>
    <name evidence="3" type="ORF">EMPS_09805</name>
</gene>
<dbReference type="EMBL" id="BQFW01000013">
    <property type="protein sequence ID" value="GJJ77446.1"/>
    <property type="molecule type" value="Genomic_DNA"/>
</dbReference>
<organism evidence="3 4">
    <name type="scientific">Entomortierella parvispora</name>
    <dbReference type="NCBI Taxonomy" id="205924"/>
    <lineage>
        <taxon>Eukaryota</taxon>
        <taxon>Fungi</taxon>
        <taxon>Fungi incertae sedis</taxon>
        <taxon>Mucoromycota</taxon>
        <taxon>Mortierellomycotina</taxon>
        <taxon>Mortierellomycetes</taxon>
        <taxon>Mortierellales</taxon>
        <taxon>Mortierellaceae</taxon>
        <taxon>Entomortierella</taxon>
    </lineage>
</organism>
<dbReference type="AlphaFoldDB" id="A0A9P3HIW6"/>
<keyword evidence="2" id="KW-0472">Membrane</keyword>
<dbReference type="Proteomes" id="UP000827284">
    <property type="component" value="Unassembled WGS sequence"/>
</dbReference>
<evidence type="ECO:0000256" key="2">
    <source>
        <dbReference type="SAM" id="Phobius"/>
    </source>
</evidence>
<dbReference type="SUPFAM" id="SSF52047">
    <property type="entry name" value="RNI-like"/>
    <property type="match status" value="1"/>
</dbReference>
<dbReference type="OrthoDB" id="2428253at2759"/>
<feature type="transmembrane region" description="Helical" evidence="2">
    <location>
        <begin position="198"/>
        <end position="221"/>
    </location>
</feature>
<feature type="region of interest" description="Disordered" evidence="1">
    <location>
        <begin position="94"/>
        <end position="126"/>
    </location>
</feature>
<reference evidence="3" key="2">
    <citation type="journal article" date="2022" name="Microbiol. Resour. Announc.">
        <title>Whole-Genome Sequence of Entomortierella parvispora E1425, a Mucoromycotan Fungus Associated with Burkholderiaceae-Related Endosymbiotic Bacteria.</title>
        <authorList>
            <person name="Herlambang A."/>
            <person name="Guo Y."/>
            <person name="Takashima Y."/>
            <person name="Narisawa K."/>
            <person name="Ohta H."/>
            <person name="Nishizawa T."/>
        </authorList>
    </citation>
    <scope>NUCLEOTIDE SEQUENCE</scope>
    <source>
        <strain evidence="3">E1425</strain>
    </source>
</reference>
<evidence type="ECO:0000313" key="3">
    <source>
        <dbReference type="EMBL" id="GJJ77446.1"/>
    </source>
</evidence>
<name>A0A9P3HIW6_9FUNG</name>
<evidence type="ECO:0000313" key="4">
    <source>
        <dbReference type="Proteomes" id="UP000827284"/>
    </source>
</evidence>
<dbReference type="GO" id="GO:0019005">
    <property type="term" value="C:SCF ubiquitin ligase complex"/>
    <property type="evidence" value="ECO:0007669"/>
    <property type="project" value="TreeGrafter"/>
</dbReference>
<keyword evidence="2" id="KW-1133">Transmembrane helix</keyword>
<dbReference type="Gene3D" id="3.80.10.10">
    <property type="entry name" value="Ribonuclease Inhibitor"/>
    <property type="match status" value="1"/>
</dbReference>
<accession>A0A9P3HIW6</accession>
<evidence type="ECO:0000256" key="1">
    <source>
        <dbReference type="SAM" id="MobiDB-lite"/>
    </source>
</evidence>
<dbReference type="PANTHER" id="PTHR13318">
    <property type="entry name" value="PARTNER OF PAIRED, ISOFORM B-RELATED"/>
    <property type="match status" value="1"/>
</dbReference>
<keyword evidence="2" id="KW-0812">Transmembrane</keyword>
<feature type="transmembrane region" description="Helical" evidence="2">
    <location>
        <begin position="163"/>
        <end position="186"/>
    </location>
</feature>
<keyword evidence="4" id="KW-1185">Reference proteome</keyword>
<dbReference type="InterPro" id="IPR032675">
    <property type="entry name" value="LRR_dom_sf"/>
</dbReference>
<feature type="compositionally biased region" description="Low complexity" evidence="1">
    <location>
        <begin position="318"/>
        <end position="335"/>
    </location>
</feature>
<comment type="caution">
    <text evidence="3">The sequence shown here is derived from an EMBL/GenBank/DDBJ whole genome shotgun (WGS) entry which is preliminary data.</text>
</comment>
<feature type="compositionally biased region" description="Basic and acidic residues" evidence="1">
    <location>
        <begin position="98"/>
        <end position="109"/>
    </location>
</feature>